<feature type="domain" description="Ig-like" evidence="3">
    <location>
        <begin position="361"/>
        <end position="442"/>
    </location>
</feature>
<dbReference type="SMART" id="SM00408">
    <property type="entry name" value="IGc2"/>
    <property type="match status" value="4"/>
</dbReference>
<evidence type="ECO:0000259" key="4">
    <source>
        <dbReference type="PROSITE" id="PS50853"/>
    </source>
</evidence>
<feature type="region of interest" description="Disordered" evidence="2">
    <location>
        <begin position="1246"/>
        <end position="1270"/>
    </location>
</feature>
<dbReference type="RefSeq" id="XP_006822387.1">
    <property type="nucleotide sequence ID" value="XM_006822324.1"/>
</dbReference>
<dbReference type="PROSITE" id="PS50835">
    <property type="entry name" value="IG_LIKE"/>
    <property type="match status" value="5"/>
</dbReference>
<dbReference type="CDD" id="cd00096">
    <property type="entry name" value="Ig"/>
    <property type="match status" value="1"/>
</dbReference>
<feature type="region of interest" description="Disordered" evidence="2">
    <location>
        <begin position="944"/>
        <end position="969"/>
    </location>
</feature>
<dbReference type="InterPro" id="IPR003598">
    <property type="entry name" value="Ig_sub2"/>
</dbReference>
<dbReference type="InterPro" id="IPR007110">
    <property type="entry name" value="Ig-like_dom"/>
</dbReference>
<feature type="compositionally biased region" description="Low complexity" evidence="2">
    <location>
        <begin position="956"/>
        <end position="969"/>
    </location>
</feature>
<dbReference type="PANTHER" id="PTHR13817:SF151">
    <property type="entry name" value="TITIN"/>
    <property type="match status" value="1"/>
</dbReference>
<feature type="region of interest" description="Disordered" evidence="2">
    <location>
        <begin position="126"/>
        <end position="151"/>
    </location>
</feature>
<dbReference type="SUPFAM" id="SSF49265">
    <property type="entry name" value="Fibronectin type III"/>
    <property type="match status" value="3"/>
</dbReference>
<gene>
    <name evidence="6" type="primary">LOC100375985</name>
</gene>
<feature type="region of interest" description="Disordered" evidence="2">
    <location>
        <begin position="1149"/>
        <end position="1173"/>
    </location>
</feature>
<feature type="domain" description="Ig-like" evidence="3">
    <location>
        <begin position="672"/>
        <end position="761"/>
    </location>
</feature>
<evidence type="ECO:0000259" key="3">
    <source>
        <dbReference type="PROSITE" id="PS50835"/>
    </source>
</evidence>
<evidence type="ECO:0000313" key="5">
    <source>
        <dbReference type="Proteomes" id="UP000694865"/>
    </source>
</evidence>
<keyword evidence="5" id="KW-1185">Reference proteome</keyword>
<feature type="domain" description="Fibronectin type-III" evidence="4">
    <location>
        <begin position="1066"/>
        <end position="1161"/>
    </location>
</feature>
<evidence type="ECO:0000256" key="2">
    <source>
        <dbReference type="SAM" id="MobiDB-lite"/>
    </source>
</evidence>
<feature type="domain" description="Fibronectin type-III" evidence="4">
    <location>
        <begin position="768"/>
        <end position="861"/>
    </location>
</feature>
<feature type="domain" description="Fibronectin type-III" evidence="4">
    <location>
        <begin position="1167"/>
        <end position="1263"/>
    </location>
</feature>
<dbReference type="InterPro" id="IPR003961">
    <property type="entry name" value="FN3_dom"/>
</dbReference>
<feature type="compositionally biased region" description="Basic and acidic residues" evidence="2">
    <location>
        <begin position="126"/>
        <end position="141"/>
    </location>
</feature>
<evidence type="ECO:0000256" key="1">
    <source>
        <dbReference type="ARBA" id="ARBA00022737"/>
    </source>
</evidence>
<dbReference type="Proteomes" id="UP000694865">
    <property type="component" value="Unplaced"/>
</dbReference>
<feature type="region of interest" description="Disordered" evidence="2">
    <location>
        <begin position="543"/>
        <end position="636"/>
    </location>
</feature>
<protein>
    <submittedName>
        <fullName evidence="6">Titin-like</fullName>
    </submittedName>
</protein>
<organism evidence="5 6">
    <name type="scientific">Saccoglossus kowalevskii</name>
    <name type="common">Acorn worm</name>
    <dbReference type="NCBI Taxonomy" id="10224"/>
    <lineage>
        <taxon>Eukaryota</taxon>
        <taxon>Metazoa</taxon>
        <taxon>Hemichordata</taxon>
        <taxon>Enteropneusta</taxon>
        <taxon>Harrimaniidae</taxon>
        <taxon>Saccoglossus</taxon>
    </lineage>
</organism>
<dbReference type="InterPro" id="IPR003599">
    <property type="entry name" value="Ig_sub"/>
</dbReference>
<feature type="domain" description="Fibronectin type-III" evidence="4">
    <location>
        <begin position="1268"/>
        <end position="1363"/>
    </location>
</feature>
<dbReference type="SMART" id="SM00409">
    <property type="entry name" value="IG"/>
    <property type="match status" value="7"/>
</dbReference>
<dbReference type="PRINTS" id="PR00014">
    <property type="entry name" value="FNTYPEIII"/>
</dbReference>
<keyword evidence="1" id="KW-0677">Repeat</keyword>
<dbReference type="Gene3D" id="2.60.40.10">
    <property type="entry name" value="Immunoglobulins"/>
    <property type="match status" value="12"/>
</dbReference>
<sequence>MKIPPPIKPKDTIPGAPYFIESPLKVVAKEGDNVKFEAVVEGDPEPKVSWYRGARLLSDGGRFMIFHNEVASVHTMQMKKILPKDTGKYSCKIENEKGSDSSAFSLLVEALAKDEVDWRSMLKHKEYSRRQSKDEDPDWGKLKHRGSRGSIDEEGGQIKLKKVERKQKSYAEVTAPLKKTKVNASLGRARLPCGVRYLNCEPRWFKDGKQLENGDKYKLMKRKEDVELIILDIKPEDSGEYSVEFGDPAIAGSTAELTIEPQAPSAAKKRTRFTKKLKTCQVKEGEEAKFECMVTNANLPFHWEKKGSPVKRDKRHQVIDVGKTRILMIKNVTPADEGEIKCFCGDEPDSAELFVEPKPKPQFVKLLQSQQVMERDRAVLQCDVNMDDVELIWLKDGAPVKADNRVKIRHAGLIHQLIFEDVKMDDEADYEVKVKGLEETCSSCSLLVDEYKPPPDFDEKLTDVVGCEDDEAEFVAKVNDKDVEVQWLKDGKPIPKDPRIKHTKQGVLRKLIIKPVTPEDQGEYTCIAGDKKTVASLKVEGKPEKMTLSPKKQLTKKLPIPEQSEPPKGEYEFQRAQLKKFNTPTKIHNTEIEPPSSVKKTPAAPLSVDNKPTVPPSDIDNKQRAPPSDVKESSTVPRSIKLVTLDEPSQLLSSAPPIILTEDRESKSEEKPKLDIGNLRDFKVKAGETFDITLPFTGVPVPTVAWTLRGKEVQETSNITMKTTETTIILKVEDARRVNGGVYQVTLTNASGSDSATVKVTVLDAPGTPEGPLLASDVTANSLTLQWKPPLDGADETDNYIVEKCEVGTGKWQRITSFCSGPSCKVRNLNEGTEYQFRVMAENQYGASKPLTGESVVAKNPFNCPGSPGQPKATETTKTSISLQWTAPTSDGGNPIIGYLVEKKDLRNDKWVMVTKSPLRSIRYTVPKLVEGHEYEFRVSAVNEAGPGKPSSTSEAIMAAPPAKKPSISPEFKHKTITVRAGDPFRLEVPFDGSPVPQTIWSLEDKGDVEIQLSDRLTSETDEFSVLLKCKCAERDDTGRYKLTLKNPKGSDTASIKVNVVDHPGPPQGPLNVSGVTAESVKLSWSPPKDDGGSPVTNYIIEKRETGTTTWQKVSTFAKSTTYEVPNLEEGVEYSFRVLAENEYGVSDPLDTSRPVTAKNPYDVPDSPGKPDIKGIDRGFVSLTWTEPESDGGSPIIGYFVEKKERDSSTWMPAVEYVVKATSVSLVNLDEYSEYEFRIKAKNAAGYGRPSKNSDSVTPCPQYTNPGAPGTPIIDDVDKHHIDLSWSPPKNDGGSKVTGYNVEYREPENNIWTKANIFTAKEPRFTVGDLIEGQQYIFRVIAVNIAGPGEPSGETDPVEAKDKI</sequence>
<dbReference type="SMART" id="SM00060">
    <property type="entry name" value="FN3"/>
    <property type="match status" value="5"/>
</dbReference>
<dbReference type="InterPro" id="IPR036179">
    <property type="entry name" value="Ig-like_dom_sf"/>
</dbReference>
<dbReference type="SUPFAM" id="SSF48726">
    <property type="entry name" value="Immunoglobulin"/>
    <property type="match status" value="7"/>
</dbReference>
<feature type="compositionally biased region" description="Polar residues" evidence="2">
    <location>
        <begin position="1251"/>
        <end position="1265"/>
    </location>
</feature>
<proteinExistence type="predicted"/>
<dbReference type="CDD" id="cd00063">
    <property type="entry name" value="FN3"/>
    <property type="match status" value="5"/>
</dbReference>
<dbReference type="InterPro" id="IPR013783">
    <property type="entry name" value="Ig-like_fold"/>
</dbReference>
<reference evidence="6" key="1">
    <citation type="submission" date="2025-08" db="UniProtKB">
        <authorList>
            <consortium name="RefSeq"/>
        </authorList>
    </citation>
    <scope>IDENTIFICATION</scope>
    <source>
        <tissue evidence="6">Testes</tissue>
    </source>
</reference>
<dbReference type="Pfam" id="PF07679">
    <property type="entry name" value="I-set"/>
    <property type="match status" value="7"/>
</dbReference>
<dbReference type="PANTHER" id="PTHR13817">
    <property type="entry name" value="TITIN"/>
    <property type="match status" value="1"/>
</dbReference>
<dbReference type="GeneID" id="100375985"/>
<feature type="domain" description="Ig-like" evidence="3">
    <location>
        <begin position="17"/>
        <end position="105"/>
    </location>
</feature>
<dbReference type="InterPro" id="IPR050964">
    <property type="entry name" value="Striated_Muscle_Regulatory"/>
</dbReference>
<evidence type="ECO:0000313" key="6">
    <source>
        <dbReference type="RefSeq" id="XP_006822387.1"/>
    </source>
</evidence>
<feature type="domain" description="Fibronectin type-III" evidence="4">
    <location>
        <begin position="867"/>
        <end position="962"/>
    </location>
</feature>
<accession>A0ABM0MQU6</accession>
<dbReference type="PROSITE" id="PS50853">
    <property type="entry name" value="FN3"/>
    <property type="match status" value="5"/>
</dbReference>
<feature type="non-terminal residue" evidence="6">
    <location>
        <position position="1364"/>
    </location>
</feature>
<dbReference type="InterPro" id="IPR013098">
    <property type="entry name" value="Ig_I-set"/>
</dbReference>
<dbReference type="Pfam" id="PF00041">
    <property type="entry name" value="fn3"/>
    <property type="match status" value="5"/>
</dbReference>
<name>A0ABM0MQU6_SACKO</name>
<feature type="domain" description="Ig-like" evidence="3">
    <location>
        <begin position="455"/>
        <end position="549"/>
    </location>
</feature>
<dbReference type="InterPro" id="IPR036116">
    <property type="entry name" value="FN3_sf"/>
</dbReference>
<feature type="domain" description="Ig-like" evidence="3">
    <location>
        <begin position="264"/>
        <end position="342"/>
    </location>
</feature>